<keyword evidence="2" id="KW-0175">Coiled coil</keyword>
<dbReference type="Proteomes" id="UP000603640">
    <property type="component" value="Unassembled WGS sequence"/>
</dbReference>
<dbReference type="InterPro" id="IPR006016">
    <property type="entry name" value="UspA"/>
</dbReference>
<sequence>MYKILVPVDFTEDSVKASHYALALATAAPQAQLLLLHCYQDYLADADTDVPPPPEMTASEEIAERVINRNVDEAQDELEELYQQLRAQATTQNSHTRLERAFIHGLPEDVILDEAERFKPDLVVMGTKGESNISRSFFGTVTTKVVQELNIPVLTIPASYQGTWISKVAYASNFDNKDTKAISQLLQLLEPFRPELHCVHISKSENKQDQQQLHALQDKLTQTHPQASITCSLLEGDNVAKALHEYIQDQQIDLLALTTHKRSGFASILNPSLAQKLVLESEVPLLVFHSPDEV</sequence>
<evidence type="ECO:0000259" key="3">
    <source>
        <dbReference type="Pfam" id="PF00582"/>
    </source>
</evidence>
<feature type="domain" description="UspA" evidence="3">
    <location>
        <begin position="3"/>
        <end position="157"/>
    </location>
</feature>
<dbReference type="InterPro" id="IPR006015">
    <property type="entry name" value="Universal_stress_UspA"/>
</dbReference>
<protein>
    <submittedName>
        <fullName evidence="4">Universal stress protein</fullName>
    </submittedName>
</protein>
<keyword evidence="5" id="KW-1185">Reference proteome</keyword>
<dbReference type="Pfam" id="PF00582">
    <property type="entry name" value="Usp"/>
    <property type="match status" value="2"/>
</dbReference>
<feature type="domain" description="UspA" evidence="3">
    <location>
        <begin position="207"/>
        <end position="289"/>
    </location>
</feature>
<organism evidence="4 5">
    <name type="scientific">Pontibacter cellulosilyticus</name>
    <dbReference type="NCBI Taxonomy" id="1720253"/>
    <lineage>
        <taxon>Bacteria</taxon>
        <taxon>Pseudomonadati</taxon>
        <taxon>Bacteroidota</taxon>
        <taxon>Cytophagia</taxon>
        <taxon>Cytophagales</taxon>
        <taxon>Hymenobacteraceae</taxon>
        <taxon>Pontibacter</taxon>
    </lineage>
</organism>
<reference evidence="4" key="1">
    <citation type="submission" date="2020-08" db="EMBL/GenBank/DDBJ databases">
        <title>Pontibacter sp. SD6 16S ribosomal RNA gene Genome sequencing and assembly.</title>
        <authorList>
            <person name="Kang M."/>
        </authorList>
    </citation>
    <scope>NUCLEOTIDE SEQUENCE</scope>
    <source>
        <strain evidence="4">SD6</strain>
    </source>
</reference>
<evidence type="ECO:0000256" key="2">
    <source>
        <dbReference type="SAM" id="Coils"/>
    </source>
</evidence>
<proteinExistence type="inferred from homology"/>
<dbReference type="PANTHER" id="PTHR46268">
    <property type="entry name" value="STRESS RESPONSE PROTEIN NHAX"/>
    <property type="match status" value="1"/>
</dbReference>
<dbReference type="CDD" id="cd00293">
    <property type="entry name" value="USP-like"/>
    <property type="match status" value="2"/>
</dbReference>
<gene>
    <name evidence="4" type="ORF">H8S84_10180</name>
</gene>
<comment type="similarity">
    <text evidence="1">Belongs to the universal stress protein A family.</text>
</comment>
<dbReference type="PANTHER" id="PTHR46268:SF6">
    <property type="entry name" value="UNIVERSAL STRESS PROTEIN UP12"/>
    <property type="match status" value="1"/>
</dbReference>
<dbReference type="Gene3D" id="3.40.50.620">
    <property type="entry name" value="HUPs"/>
    <property type="match status" value="2"/>
</dbReference>
<dbReference type="EMBL" id="JACRVF010000002">
    <property type="protein sequence ID" value="MBC5993201.1"/>
    <property type="molecule type" value="Genomic_DNA"/>
</dbReference>
<accession>A0A923N6M9</accession>
<dbReference type="AlphaFoldDB" id="A0A923N6M9"/>
<feature type="coiled-coil region" evidence="2">
    <location>
        <begin position="64"/>
        <end position="91"/>
    </location>
</feature>
<dbReference type="InterPro" id="IPR014729">
    <property type="entry name" value="Rossmann-like_a/b/a_fold"/>
</dbReference>
<evidence type="ECO:0000313" key="5">
    <source>
        <dbReference type="Proteomes" id="UP000603640"/>
    </source>
</evidence>
<evidence type="ECO:0000313" key="4">
    <source>
        <dbReference type="EMBL" id="MBC5993201.1"/>
    </source>
</evidence>
<dbReference type="PRINTS" id="PR01438">
    <property type="entry name" value="UNVRSLSTRESS"/>
</dbReference>
<evidence type="ECO:0000256" key="1">
    <source>
        <dbReference type="ARBA" id="ARBA00008791"/>
    </source>
</evidence>
<name>A0A923N6M9_9BACT</name>
<dbReference type="SUPFAM" id="SSF52402">
    <property type="entry name" value="Adenine nucleotide alpha hydrolases-like"/>
    <property type="match status" value="2"/>
</dbReference>
<comment type="caution">
    <text evidence="4">The sequence shown here is derived from an EMBL/GenBank/DDBJ whole genome shotgun (WGS) entry which is preliminary data.</text>
</comment>